<keyword evidence="3" id="KW-1185">Reference proteome</keyword>
<dbReference type="SUPFAM" id="SSF53167">
    <property type="entry name" value="Purine and uridine phosphorylases"/>
    <property type="match status" value="1"/>
</dbReference>
<name>A0A512CG98_9BACT</name>
<evidence type="ECO:0000259" key="1">
    <source>
        <dbReference type="Pfam" id="PF01048"/>
    </source>
</evidence>
<gene>
    <name evidence="2" type="primary">udp</name>
    <name evidence="2" type="ORF">CQA01_37930</name>
</gene>
<dbReference type="EMBL" id="BJYV01000021">
    <property type="protein sequence ID" value="GEO23259.1"/>
    <property type="molecule type" value="Genomic_DNA"/>
</dbReference>
<dbReference type="AlphaFoldDB" id="A0A512CG98"/>
<dbReference type="Gene3D" id="3.40.50.1580">
    <property type="entry name" value="Nucleoside phosphorylase domain"/>
    <property type="match status" value="1"/>
</dbReference>
<dbReference type="PANTHER" id="PTHR43691">
    <property type="entry name" value="URIDINE PHOSPHORYLASE"/>
    <property type="match status" value="1"/>
</dbReference>
<dbReference type="Proteomes" id="UP000321301">
    <property type="component" value="Unassembled WGS sequence"/>
</dbReference>
<dbReference type="PANTHER" id="PTHR43691:SF15">
    <property type="entry name" value="PHOSPHORYLASE, PUTATIVE-RELATED"/>
    <property type="match status" value="1"/>
</dbReference>
<reference evidence="2 3" key="1">
    <citation type="submission" date="2019-07" db="EMBL/GenBank/DDBJ databases">
        <title>Whole genome shotgun sequence of Cyclobacterium qasimii NBRC 106168.</title>
        <authorList>
            <person name="Hosoyama A."/>
            <person name="Uohara A."/>
            <person name="Ohji S."/>
            <person name="Ichikawa N."/>
        </authorList>
    </citation>
    <scope>NUCLEOTIDE SEQUENCE [LARGE SCALE GENOMIC DNA]</scope>
    <source>
        <strain evidence="2 3">NBRC 106168</strain>
    </source>
</reference>
<dbReference type="GO" id="GO:0004850">
    <property type="term" value="F:uridine phosphorylase activity"/>
    <property type="evidence" value="ECO:0007669"/>
    <property type="project" value="TreeGrafter"/>
</dbReference>
<protein>
    <submittedName>
        <fullName evidence="2">Phosphorylase</fullName>
    </submittedName>
</protein>
<dbReference type="InterPro" id="IPR000845">
    <property type="entry name" value="Nucleoside_phosphorylase_d"/>
</dbReference>
<sequence length="290" mass="31467">MSNPIPESELIINPDGSIYHLKLKPGQVADTVITVGDPDRVGKISARFDSIELEVEHREFVTHTGWLQGKRISVISTGMGTDNVEIFMTELDALFNVDFNTRKPKTSHKRLNIIRIGTSGSMQSGLPEGSLLASTMAVGLDTLMAFYTIPQTTLESQIANHVQKSLSLPFLPYCVTGSGKLLAVIGDGIASGITVTCPGFFGPQGREVRLKPRIPSIFSLLGEHPFQEHDFTNFEMETAGYYAMGAMLGHDVLSMNAIVANRISGNFASSPDLIIDKLIDSVLEKISAIS</sequence>
<dbReference type="CDD" id="cd00436">
    <property type="entry name" value="UP_TbUP-like"/>
    <property type="match status" value="1"/>
</dbReference>
<feature type="domain" description="Nucleoside phosphorylase" evidence="1">
    <location>
        <begin position="32"/>
        <end position="259"/>
    </location>
</feature>
<dbReference type="RefSeq" id="WP_020892633.1">
    <property type="nucleotide sequence ID" value="NZ_BJYV01000021.1"/>
</dbReference>
<accession>A0A512CG98</accession>
<comment type="caution">
    <text evidence="2">The sequence shown here is derived from an EMBL/GenBank/DDBJ whole genome shotgun (WGS) entry which is preliminary data.</text>
</comment>
<dbReference type="GO" id="GO:0005829">
    <property type="term" value="C:cytosol"/>
    <property type="evidence" value="ECO:0007669"/>
    <property type="project" value="TreeGrafter"/>
</dbReference>
<evidence type="ECO:0000313" key="2">
    <source>
        <dbReference type="EMBL" id="GEO23259.1"/>
    </source>
</evidence>
<proteinExistence type="predicted"/>
<organism evidence="2 3">
    <name type="scientific">Cyclobacterium qasimii</name>
    <dbReference type="NCBI Taxonomy" id="1350429"/>
    <lineage>
        <taxon>Bacteria</taxon>
        <taxon>Pseudomonadati</taxon>
        <taxon>Bacteroidota</taxon>
        <taxon>Cytophagia</taxon>
        <taxon>Cytophagales</taxon>
        <taxon>Cyclobacteriaceae</taxon>
        <taxon>Cyclobacterium</taxon>
    </lineage>
</organism>
<dbReference type="Pfam" id="PF01048">
    <property type="entry name" value="PNP_UDP_1"/>
    <property type="match status" value="1"/>
</dbReference>
<dbReference type="InterPro" id="IPR035994">
    <property type="entry name" value="Nucleoside_phosphorylase_sf"/>
</dbReference>
<dbReference type="GO" id="GO:0006218">
    <property type="term" value="P:uridine catabolic process"/>
    <property type="evidence" value="ECO:0007669"/>
    <property type="project" value="TreeGrafter"/>
</dbReference>
<evidence type="ECO:0000313" key="3">
    <source>
        <dbReference type="Proteomes" id="UP000321301"/>
    </source>
</evidence>